<keyword evidence="3" id="KW-1185">Reference proteome</keyword>
<dbReference type="InterPro" id="IPR023577">
    <property type="entry name" value="CYTH_domain"/>
</dbReference>
<dbReference type="STRING" id="1643428.GCA_001442855_01553"/>
<dbReference type="SUPFAM" id="SSF55154">
    <property type="entry name" value="CYTH-like phosphatases"/>
    <property type="match status" value="1"/>
</dbReference>
<dbReference type="InterPro" id="IPR033469">
    <property type="entry name" value="CYTH-like_dom_sf"/>
</dbReference>
<dbReference type="RefSeq" id="WP_140945320.1">
    <property type="nucleotide sequence ID" value="NZ_FAOO01000010.1"/>
</dbReference>
<dbReference type="Pfam" id="PF01928">
    <property type="entry name" value="CYTH"/>
    <property type="match status" value="1"/>
</dbReference>
<dbReference type="CDD" id="cd07890">
    <property type="entry name" value="CYTH-like_AC_IV-like"/>
    <property type="match status" value="1"/>
</dbReference>
<dbReference type="OrthoDB" id="271656at2"/>
<dbReference type="Proteomes" id="UP000320623">
    <property type="component" value="Unassembled WGS sequence"/>
</dbReference>
<evidence type="ECO:0000313" key="2">
    <source>
        <dbReference type="EMBL" id="CUU06669.1"/>
    </source>
</evidence>
<dbReference type="Gene3D" id="2.40.320.10">
    <property type="entry name" value="Hypothetical Protein Pfu-838710-001"/>
    <property type="match status" value="1"/>
</dbReference>
<evidence type="ECO:0000259" key="1">
    <source>
        <dbReference type="PROSITE" id="PS51707"/>
    </source>
</evidence>
<gene>
    <name evidence="2" type="ORF">JGI1_01586</name>
</gene>
<dbReference type="EMBL" id="FAOO01000010">
    <property type="protein sequence ID" value="CUU06669.1"/>
    <property type="molecule type" value="Genomic_DNA"/>
</dbReference>
<dbReference type="PROSITE" id="PS51707">
    <property type="entry name" value="CYTH"/>
    <property type="match status" value="1"/>
</dbReference>
<protein>
    <submittedName>
        <fullName evidence="2">Adenylyl cyclase CyaB, putative</fullName>
    </submittedName>
</protein>
<proteinExistence type="predicted"/>
<sequence length="170" mass="19671">MPRNLEIKVKFDDISLAERIAVEVGAELKDDFIQIDTYFKVGDGRLKMREFNTGGAELIFYRRDETSDKRWSDYRVLKVHNADELKVLLSEALGVDVIVEKKRKVFLYKNARIHIDEVKELGNFIEFEVIDDGGDVDGLMEFLIDKFSLRGSEFVKVSYSDLLKQNQGNK</sequence>
<feature type="domain" description="CYTH" evidence="1">
    <location>
        <begin position="2"/>
        <end position="165"/>
    </location>
</feature>
<evidence type="ECO:0000313" key="3">
    <source>
        <dbReference type="Proteomes" id="UP000320623"/>
    </source>
</evidence>
<dbReference type="PANTHER" id="PTHR21028">
    <property type="entry name" value="SI:CH211-156B7.4"/>
    <property type="match status" value="1"/>
</dbReference>
<name>A0A0S4N9X1_9BACT</name>
<organism evidence="2 3">
    <name type="scientific">Candidatus Thermokryptus mobilis</name>
    <dbReference type="NCBI Taxonomy" id="1643428"/>
    <lineage>
        <taxon>Bacteria</taxon>
        <taxon>Pseudomonadati</taxon>
        <taxon>Candidatus Kryptoniota</taxon>
        <taxon>Candidatus Thermokryptus</taxon>
    </lineage>
</organism>
<accession>A0A0S4N9X1</accession>
<dbReference type="AlphaFoldDB" id="A0A0S4N9X1"/>
<reference evidence="3" key="1">
    <citation type="submission" date="2015-11" db="EMBL/GenBank/DDBJ databases">
        <authorList>
            <person name="Varghese N."/>
        </authorList>
    </citation>
    <scope>NUCLEOTIDE SEQUENCE [LARGE SCALE GENOMIC DNA]</scope>
</reference>
<dbReference type="InterPro" id="IPR008173">
    <property type="entry name" value="Adenylyl_cyclase_CyaB"/>
</dbReference>
<dbReference type="PANTHER" id="PTHR21028:SF2">
    <property type="entry name" value="CYTH DOMAIN-CONTAINING PROTEIN"/>
    <property type="match status" value="1"/>
</dbReference>